<dbReference type="InterPro" id="IPR029033">
    <property type="entry name" value="His_PPase_superfam"/>
</dbReference>
<dbReference type="AlphaFoldDB" id="A0A915D4E0"/>
<dbReference type="Gene3D" id="3.40.50.1240">
    <property type="entry name" value="Phosphoglycerate mutase-like"/>
    <property type="match status" value="1"/>
</dbReference>
<accession>A0A915D4E0</accession>
<proteinExistence type="predicted"/>
<name>A0A915D4E0_9BILA</name>
<evidence type="ECO:0000313" key="2">
    <source>
        <dbReference type="WBParaSite" id="jg1573"/>
    </source>
</evidence>
<evidence type="ECO:0000313" key="1">
    <source>
        <dbReference type="Proteomes" id="UP000887574"/>
    </source>
</evidence>
<dbReference type="GO" id="GO:0016791">
    <property type="term" value="F:phosphatase activity"/>
    <property type="evidence" value="ECO:0007669"/>
    <property type="project" value="UniProtKB-ARBA"/>
</dbReference>
<protein>
    <submittedName>
        <fullName evidence="2">Uncharacterized protein</fullName>
    </submittedName>
</protein>
<dbReference type="WBParaSite" id="jg1573">
    <property type="protein sequence ID" value="jg1573"/>
    <property type="gene ID" value="jg1573"/>
</dbReference>
<dbReference type="Proteomes" id="UP000887574">
    <property type="component" value="Unplaced"/>
</dbReference>
<organism evidence="1 2">
    <name type="scientific">Ditylenchus dipsaci</name>
    <dbReference type="NCBI Taxonomy" id="166011"/>
    <lineage>
        <taxon>Eukaryota</taxon>
        <taxon>Metazoa</taxon>
        <taxon>Ecdysozoa</taxon>
        <taxon>Nematoda</taxon>
        <taxon>Chromadorea</taxon>
        <taxon>Rhabditida</taxon>
        <taxon>Tylenchina</taxon>
        <taxon>Tylenchomorpha</taxon>
        <taxon>Sphaerularioidea</taxon>
        <taxon>Anguinidae</taxon>
        <taxon>Anguininae</taxon>
        <taxon>Ditylenchus</taxon>
    </lineage>
</organism>
<keyword evidence="1" id="KW-1185">Reference proteome</keyword>
<sequence>MVSISEKPAFAELCAIQTASAVAQILDLNVTVDNDLREPDAWYTSEGGCVPKYLTQEQIVQCKYPIVVDAIDSSAQQAIVKEEELKQMSLSHRKGYCNGFRLPVKGLF</sequence>
<reference evidence="2" key="1">
    <citation type="submission" date="2022-11" db="UniProtKB">
        <authorList>
            <consortium name="WormBaseParasite"/>
        </authorList>
    </citation>
    <scope>IDENTIFICATION</scope>
</reference>